<dbReference type="PANTHER" id="PTHR30055:SF226">
    <property type="entry name" value="HTH-TYPE TRANSCRIPTIONAL REGULATOR PKSA"/>
    <property type="match status" value="1"/>
</dbReference>
<feature type="domain" description="HTH tetR-type" evidence="4">
    <location>
        <begin position="25"/>
        <end position="85"/>
    </location>
</feature>
<dbReference type="GO" id="GO:0000976">
    <property type="term" value="F:transcription cis-regulatory region binding"/>
    <property type="evidence" value="ECO:0007669"/>
    <property type="project" value="TreeGrafter"/>
</dbReference>
<dbReference type="RefSeq" id="WP_161925800.1">
    <property type="nucleotide sequence ID" value="NZ_BJOU01000001.1"/>
</dbReference>
<sequence length="220" mass="24462">MPNASKAESAPERSYGGRTVSDRRAERRQRFWDAGIELFGTVGFAKTTVADLCSATSLSRRQFYELYDNREDLLLELYEHIQAVAREEVSTAVGAEMAKATGGEVDLPALAHAAMSAYMSAVATDSRWTRISFTEVGGIGERVEERRRVGRLVWAEFFIATVTAVTDRERDELDYAATAFIGALTHVVFRWGTSDPRPPRDEIVDLLTHLLISLAFPPSD</sequence>
<accession>A0A7M3SUI5</accession>
<dbReference type="EMBL" id="BJOU01000001">
    <property type="protein sequence ID" value="GED96309.1"/>
    <property type="molecule type" value="Genomic_DNA"/>
</dbReference>
<dbReference type="AlphaFoldDB" id="A0A7M3SUI5"/>
<evidence type="ECO:0000259" key="4">
    <source>
        <dbReference type="PROSITE" id="PS50977"/>
    </source>
</evidence>
<evidence type="ECO:0000313" key="6">
    <source>
        <dbReference type="Proteomes" id="UP000444980"/>
    </source>
</evidence>
<evidence type="ECO:0000256" key="2">
    <source>
        <dbReference type="PROSITE-ProRule" id="PRU00335"/>
    </source>
</evidence>
<feature type="region of interest" description="Disordered" evidence="3">
    <location>
        <begin position="1"/>
        <end position="21"/>
    </location>
</feature>
<dbReference type="Pfam" id="PF00440">
    <property type="entry name" value="TetR_N"/>
    <property type="match status" value="1"/>
</dbReference>
<dbReference type="Gene3D" id="1.10.10.60">
    <property type="entry name" value="Homeodomain-like"/>
    <property type="match status" value="1"/>
</dbReference>
<dbReference type="OrthoDB" id="4331447at2"/>
<dbReference type="InterPro" id="IPR001647">
    <property type="entry name" value="HTH_TetR"/>
</dbReference>
<name>A0A7M3SUI5_9ACTN</name>
<dbReference type="PANTHER" id="PTHR30055">
    <property type="entry name" value="HTH-TYPE TRANSCRIPTIONAL REGULATOR RUTR"/>
    <property type="match status" value="1"/>
</dbReference>
<evidence type="ECO:0000313" key="5">
    <source>
        <dbReference type="EMBL" id="GED96309.1"/>
    </source>
</evidence>
<dbReference type="InterPro" id="IPR036271">
    <property type="entry name" value="Tet_transcr_reg_TetR-rel_C_sf"/>
</dbReference>
<dbReference type="PROSITE" id="PS50977">
    <property type="entry name" value="HTH_TETR_2"/>
    <property type="match status" value="1"/>
</dbReference>
<evidence type="ECO:0000256" key="3">
    <source>
        <dbReference type="SAM" id="MobiDB-lite"/>
    </source>
</evidence>
<reference evidence="6" key="1">
    <citation type="submission" date="2019-06" db="EMBL/GenBank/DDBJ databases">
        <title>Gordonia isolated from sludge of a wastewater treatment plant.</title>
        <authorList>
            <person name="Tamura T."/>
            <person name="Aoyama K."/>
            <person name="Kang Y."/>
            <person name="Saito S."/>
            <person name="Akiyama N."/>
            <person name="Yazawa K."/>
            <person name="Gonoi T."/>
            <person name="Mikami Y."/>
        </authorList>
    </citation>
    <scope>NUCLEOTIDE SEQUENCE [LARGE SCALE GENOMIC DNA]</scope>
    <source>
        <strain evidence="6">NBRC 107697</strain>
    </source>
</reference>
<protein>
    <submittedName>
        <fullName evidence="5">TetR family transcriptional regulator</fullName>
    </submittedName>
</protein>
<dbReference type="SUPFAM" id="SSF46689">
    <property type="entry name" value="Homeodomain-like"/>
    <property type="match status" value="1"/>
</dbReference>
<dbReference type="SUPFAM" id="SSF48498">
    <property type="entry name" value="Tetracyclin repressor-like, C-terminal domain"/>
    <property type="match status" value="1"/>
</dbReference>
<proteinExistence type="predicted"/>
<comment type="caution">
    <text evidence="5">The sequence shown here is derived from an EMBL/GenBank/DDBJ whole genome shotgun (WGS) entry which is preliminary data.</text>
</comment>
<gene>
    <name evidence="5" type="ORF">nbrc107697_03480</name>
</gene>
<organism evidence="5 6">
    <name type="scientific">Gordonia crocea</name>
    <dbReference type="NCBI Taxonomy" id="589162"/>
    <lineage>
        <taxon>Bacteria</taxon>
        <taxon>Bacillati</taxon>
        <taxon>Actinomycetota</taxon>
        <taxon>Actinomycetes</taxon>
        <taxon>Mycobacteriales</taxon>
        <taxon>Gordoniaceae</taxon>
        <taxon>Gordonia</taxon>
    </lineage>
</organism>
<keyword evidence="1 2" id="KW-0238">DNA-binding</keyword>
<evidence type="ECO:0000256" key="1">
    <source>
        <dbReference type="ARBA" id="ARBA00023125"/>
    </source>
</evidence>
<keyword evidence="6" id="KW-1185">Reference proteome</keyword>
<dbReference type="Gene3D" id="1.10.357.10">
    <property type="entry name" value="Tetracycline Repressor, domain 2"/>
    <property type="match status" value="1"/>
</dbReference>
<dbReference type="Proteomes" id="UP000444980">
    <property type="component" value="Unassembled WGS sequence"/>
</dbReference>
<dbReference type="InterPro" id="IPR050109">
    <property type="entry name" value="HTH-type_TetR-like_transc_reg"/>
</dbReference>
<dbReference type="InterPro" id="IPR009057">
    <property type="entry name" value="Homeodomain-like_sf"/>
</dbReference>
<dbReference type="GO" id="GO:0003700">
    <property type="term" value="F:DNA-binding transcription factor activity"/>
    <property type="evidence" value="ECO:0007669"/>
    <property type="project" value="TreeGrafter"/>
</dbReference>
<feature type="DNA-binding region" description="H-T-H motif" evidence="2">
    <location>
        <begin position="48"/>
        <end position="67"/>
    </location>
</feature>